<sequence>MTSLRVNAWTVDRQSDKRMGPDCSLNRILNRASSGNESIRPPLPGWLLNKTQNGQSVKNPGHSNAKRRTREEVVPVSEKFVFDLAT</sequence>
<protein>
    <submittedName>
        <fullName evidence="2">Uncharacterized protein</fullName>
    </submittedName>
</protein>
<dbReference type="Proteomes" id="UP000027059">
    <property type="component" value="Chromosome"/>
</dbReference>
<organism evidence="2 3">
    <name type="scientific">Leptospirillum ferriphilum YSK</name>
    <dbReference type="NCBI Taxonomy" id="1441628"/>
    <lineage>
        <taxon>Bacteria</taxon>
        <taxon>Pseudomonadati</taxon>
        <taxon>Nitrospirota</taxon>
        <taxon>Nitrospiria</taxon>
        <taxon>Nitrospirales</taxon>
        <taxon>Nitrospiraceae</taxon>
        <taxon>Leptospirillum</taxon>
    </lineage>
</organism>
<feature type="compositionally biased region" description="Polar residues" evidence="1">
    <location>
        <begin position="50"/>
        <end position="62"/>
    </location>
</feature>
<dbReference type="EMBL" id="CP007243">
    <property type="protein sequence ID" value="AIA31502.1"/>
    <property type="molecule type" value="Genomic_DNA"/>
</dbReference>
<evidence type="ECO:0000313" key="3">
    <source>
        <dbReference type="Proteomes" id="UP000027059"/>
    </source>
</evidence>
<evidence type="ECO:0000256" key="1">
    <source>
        <dbReference type="SAM" id="MobiDB-lite"/>
    </source>
</evidence>
<feature type="region of interest" description="Disordered" evidence="1">
    <location>
        <begin position="50"/>
        <end position="71"/>
    </location>
</feature>
<reference evidence="2 3" key="2">
    <citation type="journal article" date="2015" name="Biomed. Res. Int.">
        <title>Effects of Arsenite Resistance on the Growth and Functional Gene Expression of Leptospirillum ferriphilum and Acidithiobacillus thiooxidans in Pure Culture and Coculture.</title>
        <authorList>
            <person name="Jiang H."/>
            <person name="Liang Y."/>
            <person name="Yin H."/>
            <person name="Xiao Y."/>
            <person name="Guo X."/>
            <person name="Xu Y."/>
            <person name="Hu Q."/>
            <person name="Liu H."/>
            <person name="Liu X."/>
        </authorList>
    </citation>
    <scope>NUCLEOTIDE SEQUENCE [LARGE SCALE GENOMIC DNA]</scope>
    <source>
        <strain evidence="2 3">YSK</strain>
    </source>
</reference>
<evidence type="ECO:0000313" key="2">
    <source>
        <dbReference type="EMBL" id="AIA31502.1"/>
    </source>
</evidence>
<accession>A0A059Y1Y8</accession>
<keyword evidence="3" id="KW-1185">Reference proteome</keyword>
<dbReference type="HOGENOM" id="CLU_2494084_0_0_0"/>
<gene>
    <name evidence="2" type="ORF">Y981_02735</name>
</gene>
<name>A0A059Y1Y8_9BACT</name>
<dbReference type="AlphaFoldDB" id="A0A059Y1Y8"/>
<dbReference type="KEGG" id="lfp:Y981_02735"/>
<reference evidence="3" key="1">
    <citation type="submission" date="2014-02" db="EMBL/GenBank/DDBJ databases">
        <title>Complete genome sequence and comparative genomic analysis of the nitrogen-fixing bacterium Leptospirillum ferriphilum YSK.</title>
        <authorList>
            <person name="Guo X."/>
            <person name="Yin H."/>
            <person name="Liang Y."/>
            <person name="Hu Q."/>
            <person name="Ma L."/>
            <person name="Xiao Y."/>
            <person name="Zhang X."/>
            <person name="Qiu G."/>
            <person name="Liu X."/>
        </authorList>
    </citation>
    <scope>NUCLEOTIDE SEQUENCE [LARGE SCALE GENOMIC DNA]</scope>
    <source>
        <strain evidence="3">YSK</strain>
    </source>
</reference>
<proteinExistence type="predicted"/>